<protein>
    <recommendedName>
        <fullName evidence="4">DUF885 domain-containing protein</fullName>
    </recommendedName>
</protein>
<dbReference type="PANTHER" id="PTHR33361">
    <property type="entry name" value="GLR0591 PROTEIN"/>
    <property type="match status" value="1"/>
</dbReference>
<feature type="signal peptide" evidence="1">
    <location>
        <begin position="1"/>
        <end position="24"/>
    </location>
</feature>
<sequence precursor="true">MTPYSLIRTVLCTAICLQASLTFAQKPDAPASQLKSLLDRVWEYEIQQSPLLATNIGDERFQDRLADVSLTALKNRTAKRRDFLRELNAIELDALSDLAQVDHVLLQRRLEQQIADFDFKNHLMPISKRDGFHIEFPELPRLMNPKTPADFDNYIARLDDFGRFTDQQIELLRGGIQAGLTQPSVIMRESVQQAEAHIVDDPRQSLLLSGISDDAKNKLDDETWSAIEERIIASIQTTVIPAFQRFKSFLESEYLPACRGPIGAAAMPGGREFYRDRIRKFTTLDFTPEQLHETGIRENARIRKEMNAIRSKVGFDGELPAFLQHLRTDPKFYPKSADELMKAAALILKTADGRLPDMFGRLPRTPYGLREIPAHVAPQTTSAYYWPPSTDGKRAGMYYLNTYNLSSRPLYQLESLSLHEAVPGHHLQLALQAELTNLHPISRESSITAFIEGWALYSERLGLEMGFFTDPYQDFGRLSMEAWRASRLVVDTGIHYLGWTRQQAIDYMTENTALSPHNIVAEVDRYIGWPGQALAYKVGELEISSIRRDAETELGEKFDLRTFHDKVLEVGAIPIPLLKKRISRWVASVE</sequence>
<evidence type="ECO:0000256" key="1">
    <source>
        <dbReference type="SAM" id="SignalP"/>
    </source>
</evidence>
<evidence type="ECO:0000313" key="2">
    <source>
        <dbReference type="EMBL" id="QDT13174.1"/>
    </source>
</evidence>
<feature type="chain" id="PRO_5022079557" description="DUF885 domain-containing protein" evidence="1">
    <location>
        <begin position="25"/>
        <end position="590"/>
    </location>
</feature>
<organism evidence="2 3">
    <name type="scientific">Stieleria marina</name>
    <dbReference type="NCBI Taxonomy" id="1930275"/>
    <lineage>
        <taxon>Bacteria</taxon>
        <taxon>Pseudomonadati</taxon>
        <taxon>Planctomycetota</taxon>
        <taxon>Planctomycetia</taxon>
        <taxon>Pirellulales</taxon>
        <taxon>Pirellulaceae</taxon>
        <taxon>Stieleria</taxon>
    </lineage>
</organism>
<keyword evidence="3" id="KW-1185">Reference proteome</keyword>
<evidence type="ECO:0008006" key="4">
    <source>
        <dbReference type="Google" id="ProtNLM"/>
    </source>
</evidence>
<evidence type="ECO:0000313" key="3">
    <source>
        <dbReference type="Proteomes" id="UP000319817"/>
    </source>
</evidence>
<dbReference type="PANTHER" id="PTHR33361:SF2">
    <property type="entry name" value="DUF885 DOMAIN-CONTAINING PROTEIN"/>
    <property type="match status" value="1"/>
</dbReference>
<dbReference type="AlphaFoldDB" id="A0A517P1B9"/>
<dbReference type="InterPro" id="IPR010281">
    <property type="entry name" value="DUF885"/>
</dbReference>
<dbReference type="EMBL" id="CP036526">
    <property type="protein sequence ID" value="QDT13174.1"/>
    <property type="molecule type" value="Genomic_DNA"/>
</dbReference>
<accession>A0A517P1B9</accession>
<name>A0A517P1B9_9BACT</name>
<dbReference type="Pfam" id="PF05960">
    <property type="entry name" value="DUF885"/>
    <property type="match status" value="1"/>
</dbReference>
<gene>
    <name evidence="2" type="ORF">K239x_51910</name>
</gene>
<proteinExistence type="predicted"/>
<keyword evidence="1" id="KW-0732">Signal</keyword>
<reference evidence="2 3" key="1">
    <citation type="submission" date="2019-02" db="EMBL/GenBank/DDBJ databases">
        <title>Deep-cultivation of Planctomycetes and their phenomic and genomic characterization uncovers novel biology.</title>
        <authorList>
            <person name="Wiegand S."/>
            <person name="Jogler M."/>
            <person name="Boedeker C."/>
            <person name="Pinto D."/>
            <person name="Vollmers J."/>
            <person name="Rivas-Marin E."/>
            <person name="Kohn T."/>
            <person name="Peeters S.H."/>
            <person name="Heuer A."/>
            <person name="Rast P."/>
            <person name="Oberbeckmann S."/>
            <person name="Bunk B."/>
            <person name="Jeske O."/>
            <person name="Meyerdierks A."/>
            <person name="Storesund J.E."/>
            <person name="Kallscheuer N."/>
            <person name="Luecker S."/>
            <person name="Lage O.M."/>
            <person name="Pohl T."/>
            <person name="Merkel B.J."/>
            <person name="Hornburger P."/>
            <person name="Mueller R.-W."/>
            <person name="Bruemmer F."/>
            <person name="Labrenz M."/>
            <person name="Spormann A.M."/>
            <person name="Op den Camp H."/>
            <person name="Overmann J."/>
            <person name="Amann R."/>
            <person name="Jetten M.S.M."/>
            <person name="Mascher T."/>
            <person name="Medema M.H."/>
            <person name="Devos D.P."/>
            <person name="Kaster A.-K."/>
            <person name="Ovreas L."/>
            <person name="Rohde M."/>
            <person name="Galperin M.Y."/>
            <person name="Jogler C."/>
        </authorList>
    </citation>
    <scope>NUCLEOTIDE SEQUENCE [LARGE SCALE GENOMIC DNA]</scope>
    <source>
        <strain evidence="2 3">K23_9</strain>
    </source>
</reference>
<dbReference type="RefSeq" id="WP_419189352.1">
    <property type="nucleotide sequence ID" value="NZ_CP036526.1"/>
</dbReference>
<dbReference type="Proteomes" id="UP000319817">
    <property type="component" value="Chromosome"/>
</dbReference>